<dbReference type="Proteomes" id="UP001201980">
    <property type="component" value="Unassembled WGS sequence"/>
</dbReference>
<evidence type="ECO:0000256" key="2">
    <source>
        <dbReference type="SAM" id="SignalP"/>
    </source>
</evidence>
<comment type="caution">
    <text evidence="3">The sequence shown here is derived from an EMBL/GenBank/DDBJ whole genome shotgun (WGS) entry which is preliminary data.</text>
</comment>
<sequence>MMIQSFLVLCLFSVTSLAGNALWEEAAKEIINDGDGLYKRYFAINPKSDESNKRWPDKTIRYCFKNSAAKNAFREAIPDAMKLWYNAGLSESEYKFVEGDSSECSKKADVLTIVNSNVLSTTIGKVDPESGGDDEDLKKGPRSHLTTRLNLGMLRLRSNIAHEIGHAWGLVHEHQIAASWTGGLNIGYVHSTALTPVEVEGEKHVFETDGMFTYHCGNLIGYKDVYNKVLEEAGNNIDAADQEMSTICTAHSPAKNSKFYGALEYIPNLNSRGQLRHHMKSGTPIKDQLDMSSIMIYPSGSGGIGFASGKDDSDDDTDSDEDERAPILTLKDPINNSDRIPKNLRPSTLDVAGIHSIYADDEAEKQGGKAYPNPDSKHHSAFTKYFKKSGDNCASGSGSKKIKKRGKTTGTYTEHIHRHWARQAKGFVPVHRAN</sequence>
<feature type="chain" id="PRO_5041951751" evidence="2">
    <location>
        <begin position="19"/>
        <end position="434"/>
    </location>
</feature>
<dbReference type="SUPFAM" id="SSF55486">
    <property type="entry name" value="Metalloproteases ('zincins'), catalytic domain"/>
    <property type="match status" value="1"/>
</dbReference>
<proteinExistence type="predicted"/>
<protein>
    <submittedName>
        <fullName evidence="3">Flavastacin</fullName>
    </submittedName>
</protein>
<dbReference type="InterPro" id="IPR024079">
    <property type="entry name" value="MetalloPept_cat_dom_sf"/>
</dbReference>
<dbReference type="EMBL" id="JAKWBI020000001">
    <property type="protein sequence ID" value="KAJ2907325.1"/>
    <property type="molecule type" value="Genomic_DNA"/>
</dbReference>
<reference evidence="3" key="1">
    <citation type="submission" date="2022-07" db="EMBL/GenBank/DDBJ databases">
        <title>Draft genome sequence of Zalerion maritima ATCC 34329, a (micro)plastics degrading marine fungus.</title>
        <authorList>
            <person name="Paco A."/>
            <person name="Goncalves M.F.M."/>
            <person name="Rocha-Santos T.A.P."/>
            <person name="Alves A."/>
        </authorList>
    </citation>
    <scope>NUCLEOTIDE SEQUENCE</scope>
    <source>
        <strain evidence="3">ATCC 34329</strain>
    </source>
</reference>
<feature type="compositionally biased region" description="Acidic residues" evidence="1">
    <location>
        <begin position="312"/>
        <end position="323"/>
    </location>
</feature>
<evidence type="ECO:0000313" key="4">
    <source>
        <dbReference type="Proteomes" id="UP001201980"/>
    </source>
</evidence>
<organism evidence="3 4">
    <name type="scientific">Zalerion maritima</name>
    <dbReference type="NCBI Taxonomy" id="339359"/>
    <lineage>
        <taxon>Eukaryota</taxon>
        <taxon>Fungi</taxon>
        <taxon>Dikarya</taxon>
        <taxon>Ascomycota</taxon>
        <taxon>Pezizomycotina</taxon>
        <taxon>Sordariomycetes</taxon>
        <taxon>Lulworthiomycetidae</taxon>
        <taxon>Lulworthiales</taxon>
        <taxon>Lulworthiaceae</taxon>
        <taxon>Zalerion</taxon>
    </lineage>
</organism>
<gene>
    <name evidence="3" type="ORF">MKZ38_003181</name>
</gene>
<keyword evidence="2" id="KW-0732">Signal</keyword>
<dbReference type="AlphaFoldDB" id="A0AAD5RYU6"/>
<feature type="region of interest" description="Disordered" evidence="1">
    <location>
        <begin position="303"/>
        <end position="345"/>
    </location>
</feature>
<feature type="region of interest" description="Disordered" evidence="1">
    <location>
        <begin position="391"/>
        <end position="411"/>
    </location>
</feature>
<keyword evidence="4" id="KW-1185">Reference proteome</keyword>
<evidence type="ECO:0000256" key="1">
    <source>
        <dbReference type="SAM" id="MobiDB-lite"/>
    </source>
</evidence>
<evidence type="ECO:0000313" key="3">
    <source>
        <dbReference type="EMBL" id="KAJ2907325.1"/>
    </source>
</evidence>
<accession>A0AAD5RYU6</accession>
<dbReference type="GO" id="GO:0008237">
    <property type="term" value="F:metallopeptidase activity"/>
    <property type="evidence" value="ECO:0007669"/>
    <property type="project" value="InterPro"/>
</dbReference>
<name>A0AAD5RYU6_9PEZI</name>
<dbReference type="Gene3D" id="3.40.390.10">
    <property type="entry name" value="Collagenase (Catalytic Domain)"/>
    <property type="match status" value="1"/>
</dbReference>
<feature type="signal peptide" evidence="2">
    <location>
        <begin position="1"/>
        <end position="18"/>
    </location>
</feature>